<feature type="chain" id="PRO_5046230650" evidence="1">
    <location>
        <begin position="29"/>
        <end position="113"/>
    </location>
</feature>
<keyword evidence="3" id="KW-1185">Reference proteome</keyword>
<comment type="caution">
    <text evidence="2">The sequence shown here is derived from an EMBL/GenBank/DDBJ whole genome shotgun (WGS) entry which is preliminary data.</text>
</comment>
<sequence>MSRGSLRNPRYLIICLALAAGAFDVAHADSMRCGKWVVSESVTLDELVKKCGQPISRDVTKDEIYLTNANGMRVKTGNFTVTERWIYQPTSGKLPMAVVIRDGKIVSLTRASR</sequence>
<organism evidence="2 3">
    <name type="scientific">Steroidobacter gossypii</name>
    <dbReference type="NCBI Taxonomy" id="2805490"/>
    <lineage>
        <taxon>Bacteria</taxon>
        <taxon>Pseudomonadati</taxon>
        <taxon>Pseudomonadota</taxon>
        <taxon>Gammaproteobacteria</taxon>
        <taxon>Steroidobacterales</taxon>
        <taxon>Steroidobacteraceae</taxon>
        <taxon>Steroidobacter</taxon>
    </lineage>
</organism>
<reference evidence="2 3" key="1">
    <citation type="journal article" date="2021" name="Int. J. Syst. Evol. Microbiol.">
        <title>Steroidobacter gossypii sp. nov., isolated from soil of cotton cropping field.</title>
        <authorList>
            <person name="Huang R."/>
            <person name="Yang S."/>
            <person name="Zhen C."/>
            <person name="Liu W."/>
        </authorList>
    </citation>
    <scope>NUCLEOTIDE SEQUENCE [LARGE SCALE GENOMIC DNA]</scope>
    <source>
        <strain evidence="2 3">S1-65</strain>
    </source>
</reference>
<dbReference type="RefSeq" id="WP_203169351.1">
    <property type="nucleotide sequence ID" value="NZ_JAEVLS010000005.1"/>
</dbReference>
<evidence type="ECO:0000256" key="1">
    <source>
        <dbReference type="SAM" id="SignalP"/>
    </source>
</evidence>
<dbReference type="EMBL" id="JAEVLS010000005">
    <property type="protein sequence ID" value="MBM0107234.1"/>
    <property type="molecule type" value="Genomic_DNA"/>
</dbReference>
<name>A0ABS1X212_9GAMM</name>
<dbReference type="Proteomes" id="UP000661077">
    <property type="component" value="Unassembled WGS sequence"/>
</dbReference>
<evidence type="ECO:0000313" key="3">
    <source>
        <dbReference type="Proteomes" id="UP000661077"/>
    </source>
</evidence>
<feature type="signal peptide" evidence="1">
    <location>
        <begin position="1"/>
        <end position="28"/>
    </location>
</feature>
<evidence type="ECO:0000313" key="2">
    <source>
        <dbReference type="EMBL" id="MBM0107234.1"/>
    </source>
</evidence>
<proteinExistence type="predicted"/>
<dbReference type="InterPro" id="IPR021268">
    <property type="entry name" value="DUF2845"/>
</dbReference>
<gene>
    <name evidence="2" type="ORF">JM946_21060</name>
</gene>
<dbReference type="Pfam" id="PF11006">
    <property type="entry name" value="DUF2845"/>
    <property type="match status" value="1"/>
</dbReference>
<accession>A0ABS1X212</accession>
<protein>
    <submittedName>
        <fullName evidence="2">DUF2845 domain-containing protein</fullName>
    </submittedName>
</protein>
<keyword evidence="1" id="KW-0732">Signal</keyword>